<dbReference type="InterPro" id="IPR001650">
    <property type="entry name" value="Helicase_C-like"/>
</dbReference>
<keyword evidence="14" id="KW-0051">Antiviral defense</keyword>
<dbReference type="PROSITE" id="PS51194">
    <property type="entry name" value="HELICASE_CTER"/>
    <property type="match status" value="1"/>
</dbReference>
<dbReference type="PANTHER" id="PTHR14074">
    <property type="entry name" value="HELICASE WITH DEATH DOMAIN-RELATED"/>
    <property type="match status" value="1"/>
</dbReference>
<feature type="domain" description="Helicase ATP-binding" evidence="16">
    <location>
        <begin position="299"/>
        <end position="480"/>
    </location>
</feature>
<dbReference type="GO" id="GO:0003723">
    <property type="term" value="F:RNA binding"/>
    <property type="evidence" value="ECO:0007669"/>
    <property type="project" value="UniProtKB-KW"/>
</dbReference>
<dbReference type="GO" id="GO:0051607">
    <property type="term" value="P:defense response to virus"/>
    <property type="evidence" value="ECO:0007669"/>
    <property type="project" value="UniProtKB-KW"/>
</dbReference>
<evidence type="ECO:0000256" key="10">
    <source>
        <dbReference type="ARBA" id="ARBA00022833"/>
    </source>
</evidence>
<keyword evidence="7" id="KW-0547">Nucleotide-binding</keyword>
<keyword evidence="5" id="KW-0399">Innate immunity</keyword>
<evidence type="ECO:0000256" key="5">
    <source>
        <dbReference type="ARBA" id="ARBA00022588"/>
    </source>
</evidence>
<dbReference type="Gene3D" id="1.20.1320.30">
    <property type="match status" value="1"/>
</dbReference>
<dbReference type="PROSITE" id="PS51192">
    <property type="entry name" value="HELICASE_ATP_BIND_1"/>
    <property type="match status" value="1"/>
</dbReference>
<evidence type="ECO:0000256" key="8">
    <source>
        <dbReference type="ARBA" id="ARBA00022801"/>
    </source>
</evidence>
<evidence type="ECO:0000256" key="9">
    <source>
        <dbReference type="ARBA" id="ARBA00022806"/>
    </source>
</evidence>
<dbReference type="PANTHER" id="PTHR14074:SF16">
    <property type="entry name" value="ANTIVIRAL INNATE IMMUNE RESPONSE RECEPTOR RIG-I"/>
    <property type="match status" value="1"/>
</dbReference>
<evidence type="ECO:0000256" key="12">
    <source>
        <dbReference type="ARBA" id="ARBA00022859"/>
    </source>
</evidence>
<evidence type="ECO:0000256" key="15">
    <source>
        <dbReference type="ARBA" id="ARBA00049390"/>
    </source>
</evidence>
<dbReference type="Gene3D" id="3.40.50.300">
    <property type="entry name" value="P-loop containing nucleotide triphosphate hydrolases"/>
    <property type="match status" value="2"/>
</dbReference>
<dbReference type="Pfam" id="PF00271">
    <property type="entry name" value="Helicase_C"/>
    <property type="match status" value="1"/>
</dbReference>
<dbReference type="Pfam" id="PF11648">
    <property type="entry name" value="RIG-I_C-RD"/>
    <property type="match status" value="1"/>
</dbReference>
<keyword evidence="13" id="KW-0694">RNA-binding</keyword>
<dbReference type="InterPro" id="IPR051363">
    <property type="entry name" value="RLR_Helicase"/>
</dbReference>
<dbReference type="Pfam" id="PF00270">
    <property type="entry name" value="DEAD"/>
    <property type="match status" value="1"/>
</dbReference>
<evidence type="ECO:0000259" key="17">
    <source>
        <dbReference type="PROSITE" id="PS51194"/>
    </source>
</evidence>
<dbReference type="EMBL" id="JAWDGP010002322">
    <property type="protein sequence ID" value="KAK3783981.1"/>
    <property type="molecule type" value="Genomic_DNA"/>
</dbReference>
<keyword evidence="12" id="KW-0391">Immunity</keyword>
<evidence type="ECO:0000256" key="13">
    <source>
        <dbReference type="ARBA" id="ARBA00022884"/>
    </source>
</evidence>
<keyword evidence="4" id="KW-0963">Cytoplasm</keyword>
<feature type="domain" description="RLR CTR" evidence="18">
    <location>
        <begin position="872"/>
        <end position="944"/>
    </location>
</feature>
<evidence type="ECO:0000256" key="6">
    <source>
        <dbReference type="ARBA" id="ARBA00022723"/>
    </source>
</evidence>
<evidence type="ECO:0000256" key="14">
    <source>
        <dbReference type="ARBA" id="ARBA00023118"/>
    </source>
</evidence>
<reference evidence="19" key="1">
    <citation type="journal article" date="2023" name="G3 (Bethesda)">
        <title>A reference genome for the long-term kleptoplast-retaining sea slug Elysia crispata morphotype clarki.</title>
        <authorList>
            <person name="Eastman K.E."/>
            <person name="Pendleton A.L."/>
            <person name="Shaikh M.A."/>
            <person name="Suttiyut T."/>
            <person name="Ogas R."/>
            <person name="Tomko P."/>
            <person name="Gavelis G."/>
            <person name="Widhalm J.R."/>
            <person name="Wisecaver J.H."/>
        </authorList>
    </citation>
    <scope>NUCLEOTIDE SEQUENCE</scope>
    <source>
        <strain evidence="19">ECLA1</strain>
    </source>
</reference>
<keyword evidence="11" id="KW-0067">ATP-binding</keyword>
<evidence type="ECO:0000256" key="11">
    <source>
        <dbReference type="ARBA" id="ARBA00022840"/>
    </source>
</evidence>
<dbReference type="InterPro" id="IPR041204">
    <property type="entry name" value="RIG-I-like_C"/>
</dbReference>
<dbReference type="InterPro" id="IPR038557">
    <property type="entry name" value="RLR_C_sf"/>
</dbReference>
<evidence type="ECO:0000256" key="2">
    <source>
        <dbReference type="ARBA" id="ARBA00006866"/>
    </source>
</evidence>
<evidence type="ECO:0000313" key="19">
    <source>
        <dbReference type="EMBL" id="KAK3783981.1"/>
    </source>
</evidence>
<dbReference type="Pfam" id="PF18119">
    <property type="entry name" value="RIG-I_C"/>
    <property type="match status" value="1"/>
</dbReference>
<feature type="non-terminal residue" evidence="19">
    <location>
        <position position="1"/>
    </location>
</feature>
<dbReference type="GO" id="GO:0046872">
    <property type="term" value="F:metal ion binding"/>
    <property type="evidence" value="ECO:0007669"/>
    <property type="project" value="UniProtKB-KW"/>
</dbReference>
<comment type="catalytic activity">
    <reaction evidence="15">
        <text>ATP + H2O = ADP + phosphate + H(+)</text>
        <dbReference type="Rhea" id="RHEA:13065"/>
        <dbReference type="ChEBI" id="CHEBI:15377"/>
        <dbReference type="ChEBI" id="CHEBI:15378"/>
        <dbReference type="ChEBI" id="CHEBI:30616"/>
        <dbReference type="ChEBI" id="CHEBI:43474"/>
        <dbReference type="ChEBI" id="CHEBI:456216"/>
        <dbReference type="EC" id="3.6.4.13"/>
    </reaction>
    <physiologicalReaction direction="left-to-right" evidence="15">
        <dbReference type="Rhea" id="RHEA:13066"/>
    </physiologicalReaction>
</comment>
<evidence type="ECO:0000256" key="7">
    <source>
        <dbReference type="ARBA" id="ARBA00022741"/>
    </source>
</evidence>
<sequence length="944" mass="107416">MAEMKNLVLDPQYLKIIAKSLSDTFVEYLSPQPILNLSPLLKSQSKLFIETGIATGDAELIEELVHCLTEDESEGAELIVELRKVLHDLHHVLDYKHLNCQPDGSHETCYVSSVLICLMDGSFLSQLSQQEACKICSIMCEKKFISEKSSEMALKKNNAIEICLEVLKSIRQRKPDWPFEFVKCLKSIHTVHSDNDQVRAKSLTLVQKPAISSQTVEGAHEKIEKESNYSLAEAANFLETCPPLSSKFSEDDSEKYFAALKREEQKHMTDFSDESDSDDDDSENEMVDLGLRQYQEELAQDALAGKNTIICAPTGSGKTRVATHVILEHLKKREGANLKKKVAFLARTVPLVMQQFKSLKRYLPNKYLMENVTGDSEYSMNLHKLLDHYDVVVMTPRILENHVTGEDPLIPGGLAAFSLLVFDECHHTRKGEAYNSLMLSYLHTKMKSSVDLPQVVGLTASIGVEKAKNVPEAEVNILKICSNLDAVCISMVKKYEKEMEELVPVPKEEIQMLKERDHDECSEKIVKIIKDLEQRALQLIKEVKHEDLEKLMKNSPFPQDKKSQKYGQRVVMMEKKAMAIARQPQKETNTSIHSILVIAYHLKAYNVALDLYDLVQWRDVLDFLKKRFNHFCERKAKGGLTRAEDTFYSFFKELEQQQRTKKNNNRNLKDLKKVIKRNLLQEEGTQSESRKISKGIIFVRTRFLAHALASSIENSSDGLLRGLGTSVFTGTEAPESEGGMTSAQQEEIIDQFMNGSLRLLVATSVAEEGLDIPECNLVIKYNHVGNEVTTVQMRGKFLNQFLPYGRSRRTGGKSVLLGFDNIYKKELINQYDAKMMKDAIRNVSSMTEDEIRRANEKNQAEILKNDEIDKLVKRNEKSHLIDKDFKMVCKFCRQVVIQGKDVKLIDDSHHVVVNREFMNQVQMKRNKSLHVTGQMATYGSGICR</sequence>
<proteinExistence type="inferred from homology"/>
<evidence type="ECO:0000256" key="3">
    <source>
        <dbReference type="ARBA" id="ARBA00012552"/>
    </source>
</evidence>
<dbReference type="InterPro" id="IPR014001">
    <property type="entry name" value="Helicase_ATP-bd"/>
</dbReference>
<keyword evidence="6" id="KW-0479">Metal-binding</keyword>
<dbReference type="SMART" id="SM00487">
    <property type="entry name" value="DEXDc"/>
    <property type="match status" value="1"/>
</dbReference>
<dbReference type="GO" id="GO:0005524">
    <property type="term" value="F:ATP binding"/>
    <property type="evidence" value="ECO:0007669"/>
    <property type="project" value="UniProtKB-KW"/>
</dbReference>
<evidence type="ECO:0000259" key="18">
    <source>
        <dbReference type="PROSITE" id="PS51789"/>
    </source>
</evidence>
<keyword evidence="20" id="KW-1185">Reference proteome</keyword>
<dbReference type="InterPro" id="IPR011545">
    <property type="entry name" value="DEAD/DEAH_box_helicase_dom"/>
</dbReference>
<dbReference type="InterPro" id="IPR021673">
    <property type="entry name" value="RLR_CTR"/>
</dbReference>
<evidence type="ECO:0000256" key="1">
    <source>
        <dbReference type="ARBA" id="ARBA00004496"/>
    </source>
</evidence>
<evidence type="ECO:0000313" key="20">
    <source>
        <dbReference type="Proteomes" id="UP001283361"/>
    </source>
</evidence>
<protein>
    <recommendedName>
        <fullName evidence="3">RNA helicase</fullName>
        <ecNumber evidence="3">3.6.4.13</ecNumber>
    </recommendedName>
</protein>
<dbReference type="GO" id="GO:0003724">
    <property type="term" value="F:RNA helicase activity"/>
    <property type="evidence" value="ECO:0007669"/>
    <property type="project" value="UniProtKB-EC"/>
</dbReference>
<dbReference type="GO" id="GO:0016787">
    <property type="term" value="F:hydrolase activity"/>
    <property type="evidence" value="ECO:0007669"/>
    <property type="project" value="UniProtKB-KW"/>
</dbReference>
<dbReference type="GO" id="GO:0005737">
    <property type="term" value="C:cytoplasm"/>
    <property type="evidence" value="ECO:0007669"/>
    <property type="project" value="UniProtKB-SubCell"/>
</dbReference>
<comment type="subcellular location">
    <subcellularLocation>
        <location evidence="1">Cytoplasm</location>
    </subcellularLocation>
</comment>
<organism evidence="19 20">
    <name type="scientific">Elysia crispata</name>
    <name type="common">lettuce slug</name>
    <dbReference type="NCBI Taxonomy" id="231223"/>
    <lineage>
        <taxon>Eukaryota</taxon>
        <taxon>Metazoa</taxon>
        <taxon>Spiralia</taxon>
        <taxon>Lophotrochozoa</taxon>
        <taxon>Mollusca</taxon>
        <taxon>Gastropoda</taxon>
        <taxon>Heterobranchia</taxon>
        <taxon>Euthyneura</taxon>
        <taxon>Panpulmonata</taxon>
        <taxon>Sacoglossa</taxon>
        <taxon>Placobranchoidea</taxon>
        <taxon>Plakobranchidae</taxon>
        <taxon>Elysia</taxon>
    </lineage>
</organism>
<gene>
    <name evidence="19" type="ORF">RRG08_010098</name>
</gene>
<comment type="caution">
    <text evidence="19">The sequence shown here is derived from an EMBL/GenBank/DDBJ whole genome shotgun (WGS) entry which is preliminary data.</text>
</comment>
<dbReference type="PROSITE" id="PS51789">
    <property type="entry name" value="RLR_CTR"/>
    <property type="match status" value="1"/>
</dbReference>
<feature type="domain" description="Helicase C-terminal" evidence="17">
    <location>
        <begin position="667"/>
        <end position="851"/>
    </location>
</feature>
<dbReference type="GO" id="GO:0045087">
    <property type="term" value="P:innate immune response"/>
    <property type="evidence" value="ECO:0007669"/>
    <property type="project" value="UniProtKB-KW"/>
</dbReference>
<dbReference type="Proteomes" id="UP001283361">
    <property type="component" value="Unassembled WGS sequence"/>
</dbReference>
<evidence type="ECO:0000259" key="16">
    <source>
        <dbReference type="PROSITE" id="PS51192"/>
    </source>
</evidence>
<dbReference type="InterPro" id="IPR027417">
    <property type="entry name" value="P-loop_NTPase"/>
</dbReference>
<name>A0AAE1AB36_9GAST</name>
<accession>A0AAE1AB36</accession>
<dbReference type="SUPFAM" id="SSF52540">
    <property type="entry name" value="P-loop containing nucleoside triphosphate hydrolases"/>
    <property type="match status" value="1"/>
</dbReference>
<evidence type="ECO:0000256" key="4">
    <source>
        <dbReference type="ARBA" id="ARBA00022490"/>
    </source>
</evidence>
<dbReference type="SMART" id="SM00490">
    <property type="entry name" value="HELICc"/>
    <property type="match status" value="1"/>
</dbReference>
<dbReference type="EC" id="3.6.4.13" evidence="3"/>
<comment type="similarity">
    <text evidence="2">Belongs to the helicase family. RLR subfamily.</text>
</comment>
<keyword evidence="9" id="KW-0347">Helicase</keyword>
<keyword evidence="10" id="KW-0862">Zinc</keyword>
<dbReference type="Gene3D" id="2.170.150.30">
    <property type="entry name" value="RIG-I-like receptor, C-terminal regulatory domain"/>
    <property type="match status" value="1"/>
</dbReference>
<dbReference type="AlphaFoldDB" id="A0AAE1AB36"/>
<keyword evidence="8" id="KW-0378">Hydrolase</keyword>